<dbReference type="Proteomes" id="UP001596174">
    <property type="component" value="Unassembled WGS sequence"/>
</dbReference>
<reference evidence="2" key="1">
    <citation type="journal article" date="2019" name="Int. J. Syst. Evol. Microbiol.">
        <title>The Global Catalogue of Microorganisms (GCM) 10K type strain sequencing project: providing services to taxonomists for standard genome sequencing and annotation.</title>
        <authorList>
            <consortium name="The Broad Institute Genomics Platform"/>
            <consortium name="The Broad Institute Genome Sequencing Center for Infectious Disease"/>
            <person name="Wu L."/>
            <person name="Ma J."/>
        </authorList>
    </citation>
    <scope>NUCLEOTIDE SEQUENCE [LARGE SCALE GENOMIC DNA]</scope>
    <source>
        <strain evidence="2">JCM 4816</strain>
    </source>
</reference>
<name>A0ABW1G0M6_9ACTN</name>
<organism evidence="1 2">
    <name type="scientific">Streptacidiphilus monticola</name>
    <dbReference type="NCBI Taxonomy" id="2161674"/>
    <lineage>
        <taxon>Bacteria</taxon>
        <taxon>Bacillati</taxon>
        <taxon>Actinomycetota</taxon>
        <taxon>Actinomycetes</taxon>
        <taxon>Kitasatosporales</taxon>
        <taxon>Streptomycetaceae</taxon>
        <taxon>Streptacidiphilus</taxon>
    </lineage>
</organism>
<comment type="caution">
    <text evidence="1">The sequence shown here is derived from an EMBL/GenBank/DDBJ whole genome shotgun (WGS) entry which is preliminary data.</text>
</comment>
<keyword evidence="2" id="KW-1185">Reference proteome</keyword>
<gene>
    <name evidence="1" type="ORF">ACFP3V_10715</name>
</gene>
<dbReference type="Pfam" id="PF05800">
    <property type="entry name" value="GvpO"/>
    <property type="match status" value="1"/>
</dbReference>
<dbReference type="RefSeq" id="WP_380582374.1">
    <property type="nucleotide sequence ID" value="NZ_JBHSQJ010000039.1"/>
</dbReference>
<evidence type="ECO:0000313" key="1">
    <source>
        <dbReference type="EMBL" id="MFC5907692.1"/>
    </source>
</evidence>
<dbReference type="EMBL" id="JBHSQJ010000039">
    <property type="protein sequence ID" value="MFC5907692.1"/>
    <property type="molecule type" value="Genomic_DNA"/>
</dbReference>
<protein>
    <submittedName>
        <fullName evidence="1">Gas vesicle protein</fullName>
    </submittedName>
</protein>
<accession>A0ABW1G0M6</accession>
<proteinExistence type="predicted"/>
<dbReference type="InterPro" id="IPR008634">
    <property type="entry name" value="Gas-vesicle_GvpO"/>
</dbReference>
<evidence type="ECO:0000313" key="2">
    <source>
        <dbReference type="Proteomes" id="UP001596174"/>
    </source>
</evidence>
<sequence>MSSSQSELRPVQALRRATEQLAALLGRAPESVSALRRSQDSWEADVEVLELERVPDSTSVLASYHVVLDPDGELVSYERRRRYTRGQVERG</sequence>
<dbReference type="PIRSF" id="PIRSF028743">
    <property type="entry name" value="GvpO_protein"/>
    <property type="match status" value="1"/>
</dbReference>